<evidence type="ECO:0000313" key="18">
    <source>
        <dbReference type="Proteomes" id="UP001403385"/>
    </source>
</evidence>
<evidence type="ECO:0000256" key="15">
    <source>
        <dbReference type="SAM" id="Phobius"/>
    </source>
</evidence>
<dbReference type="Pfam" id="PF08269">
    <property type="entry name" value="dCache_2"/>
    <property type="match status" value="1"/>
</dbReference>
<name>A0AAW9RSZ3_9BACT</name>
<protein>
    <recommendedName>
        <fullName evidence="3">histidine kinase</fullName>
        <ecNumber evidence="3">2.7.13.3</ecNumber>
    </recommendedName>
</protein>
<keyword evidence="14" id="KW-0175">Coiled coil</keyword>
<dbReference type="GO" id="GO:0005886">
    <property type="term" value="C:plasma membrane"/>
    <property type="evidence" value="ECO:0007669"/>
    <property type="project" value="UniProtKB-SubCell"/>
</dbReference>
<dbReference type="EMBL" id="JBDKWZ010000004">
    <property type="protein sequence ID" value="MEN7547889.1"/>
    <property type="molecule type" value="Genomic_DNA"/>
</dbReference>
<comment type="caution">
    <text evidence="17">The sequence shown here is derived from an EMBL/GenBank/DDBJ whole genome shotgun (WGS) entry which is preliminary data.</text>
</comment>
<evidence type="ECO:0000256" key="3">
    <source>
        <dbReference type="ARBA" id="ARBA00012438"/>
    </source>
</evidence>
<reference evidence="17 18" key="1">
    <citation type="submission" date="2024-04" db="EMBL/GenBank/DDBJ databases">
        <title>Novel genus in family Flammeovirgaceae.</title>
        <authorList>
            <person name="Nguyen T.H."/>
            <person name="Vuong T.Q."/>
            <person name="Le H."/>
            <person name="Kim S.-G."/>
        </authorList>
    </citation>
    <scope>NUCLEOTIDE SEQUENCE [LARGE SCALE GENOMIC DNA]</scope>
    <source>
        <strain evidence="17 18">JCM 23209</strain>
    </source>
</reference>
<evidence type="ECO:0000256" key="5">
    <source>
        <dbReference type="ARBA" id="ARBA00022553"/>
    </source>
</evidence>
<dbReference type="InterPro" id="IPR003018">
    <property type="entry name" value="GAF"/>
</dbReference>
<dbReference type="PROSITE" id="PS50885">
    <property type="entry name" value="HAMP"/>
    <property type="match status" value="1"/>
</dbReference>
<dbReference type="InterPro" id="IPR050398">
    <property type="entry name" value="HssS/ArlS-like"/>
</dbReference>
<dbReference type="GO" id="GO:0000155">
    <property type="term" value="F:phosphorelay sensor kinase activity"/>
    <property type="evidence" value="ECO:0007669"/>
    <property type="project" value="TreeGrafter"/>
</dbReference>
<keyword evidence="5" id="KW-0597">Phosphoprotein</keyword>
<evidence type="ECO:0000256" key="6">
    <source>
        <dbReference type="ARBA" id="ARBA00022679"/>
    </source>
</evidence>
<keyword evidence="9" id="KW-0418">Kinase</keyword>
<evidence type="ECO:0000256" key="10">
    <source>
        <dbReference type="ARBA" id="ARBA00022840"/>
    </source>
</evidence>
<keyword evidence="7 15" id="KW-0812">Transmembrane</keyword>
<evidence type="ECO:0000256" key="14">
    <source>
        <dbReference type="SAM" id="Coils"/>
    </source>
</evidence>
<dbReference type="Proteomes" id="UP001403385">
    <property type="component" value="Unassembled WGS sequence"/>
</dbReference>
<evidence type="ECO:0000256" key="2">
    <source>
        <dbReference type="ARBA" id="ARBA00004651"/>
    </source>
</evidence>
<evidence type="ECO:0000256" key="12">
    <source>
        <dbReference type="ARBA" id="ARBA00023012"/>
    </source>
</evidence>
<feature type="transmembrane region" description="Helical" evidence="15">
    <location>
        <begin position="233"/>
        <end position="255"/>
    </location>
</feature>
<evidence type="ECO:0000256" key="4">
    <source>
        <dbReference type="ARBA" id="ARBA00022475"/>
    </source>
</evidence>
<dbReference type="InterPro" id="IPR003660">
    <property type="entry name" value="HAMP_dom"/>
</dbReference>
<keyword evidence="12" id="KW-0902">Two-component regulatory system</keyword>
<feature type="coiled-coil region" evidence="14">
    <location>
        <begin position="522"/>
        <end position="595"/>
    </location>
</feature>
<keyword evidence="8" id="KW-0547">Nucleotide-binding</keyword>
<evidence type="ECO:0000256" key="7">
    <source>
        <dbReference type="ARBA" id="ARBA00022692"/>
    </source>
</evidence>
<keyword evidence="4" id="KW-1003">Cell membrane</keyword>
<evidence type="ECO:0000256" key="8">
    <source>
        <dbReference type="ARBA" id="ARBA00022741"/>
    </source>
</evidence>
<dbReference type="PANTHER" id="PTHR45528">
    <property type="entry name" value="SENSOR HISTIDINE KINASE CPXA"/>
    <property type="match status" value="1"/>
</dbReference>
<dbReference type="SUPFAM" id="SSF158472">
    <property type="entry name" value="HAMP domain-like"/>
    <property type="match status" value="1"/>
</dbReference>
<dbReference type="SMART" id="SM01049">
    <property type="entry name" value="Cache_2"/>
    <property type="match status" value="1"/>
</dbReference>
<gene>
    <name evidence="17" type="ORF">AAG747_08215</name>
</gene>
<evidence type="ECO:0000256" key="9">
    <source>
        <dbReference type="ARBA" id="ARBA00022777"/>
    </source>
</evidence>
<dbReference type="Gene3D" id="3.30.450.20">
    <property type="entry name" value="PAS domain"/>
    <property type="match status" value="1"/>
</dbReference>
<dbReference type="Pfam" id="PF13185">
    <property type="entry name" value="GAF_2"/>
    <property type="match status" value="1"/>
</dbReference>
<accession>A0AAW9RSZ3</accession>
<dbReference type="RefSeq" id="WP_346820670.1">
    <property type="nucleotide sequence ID" value="NZ_JBDKWZ010000004.1"/>
</dbReference>
<dbReference type="Gene3D" id="6.10.340.10">
    <property type="match status" value="1"/>
</dbReference>
<dbReference type="Gene3D" id="3.30.450.40">
    <property type="match status" value="1"/>
</dbReference>
<evidence type="ECO:0000256" key="13">
    <source>
        <dbReference type="ARBA" id="ARBA00023136"/>
    </source>
</evidence>
<evidence type="ECO:0000259" key="16">
    <source>
        <dbReference type="PROSITE" id="PS50885"/>
    </source>
</evidence>
<dbReference type="AlphaFoldDB" id="A0AAW9RSZ3"/>
<evidence type="ECO:0000313" key="17">
    <source>
        <dbReference type="EMBL" id="MEN7547889.1"/>
    </source>
</evidence>
<dbReference type="SUPFAM" id="SSF55781">
    <property type="entry name" value="GAF domain-like"/>
    <property type="match status" value="1"/>
</dbReference>
<dbReference type="InterPro" id="IPR033480">
    <property type="entry name" value="sCache_2"/>
</dbReference>
<organism evidence="17 18">
    <name type="scientific">Rapidithrix thailandica</name>
    <dbReference type="NCBI Taxonomy" id="413964"/>
    <lineage>
        <taxon>Bacteria</taxon>
        <taxon>Pseudomonadati</taxon>
        <taxon>Bacteroidota</taxon>
        <taxon>Cytophagia</taxon>
        <taxon>Cytophagales</taxon>
        <taxon>Flammeovirgaceae</taxon>
        <taxon>Rapidithrix</taxon>
    </lineage>
</organism>
<keyword evidence="13 15" id="KW-0472">Membrane</keyword>
<dbReference type="GO" id="GO:0005524">
    <property type="term" value="F:ATP binding"/>
    <property type="evidence" value="ECO:0007669"/>
    <property type="project" value="UniProtKB-KW"/>
</dbReference>
<comment type="subcellular location">
    <subcellularLocation>
        <location evidence="2">Cell membrane</location>
        <topology evidence="2">Multi-pass membrane protein</topology>
    </subcellularLocation>
</comment>
<keyword evidence="6" id="KW-0808">Transferase</keyword>
<dbReference type="EC" id="2.7.13.3" evidence="3"/>
<dbReference type="CDD" id="cd06225">
    <property type="entry name" value="HAMP"/>
    <property type="match status" value="1"/>
</dbReference>
<dbReference type="InterPro" id="IPR029016">
    <property type="entry name" value="GAF-like_dom_sf"/>
</dbReference>
<keyword evidence="10" id="KW-0067">ATP-binding</keyword>
<proteinExistence type="predicted"/>
<dbReference type="PANTHER" id="PTHR45528:SF1">
    <property type="entry name" value="SENSOR HISTIDINE KINASE CPXA"/>
    <property type="match status" value="1"/>
</dbReference>
<keyword evidence="11 15" id="KW-1133">Transmembrane helix</keyword>
<dbReference type="SMART" id="SM00065">
    <property type="entry name" value="GAF"/>
    <property type="match status" value="1"/>
</dbReference>
<evidence type="ECO:0000256" key="11">
    <source>
        <dbReference type="ARBA" id="ARBA00022989"/>
    </source>
</evidence>
<sequence>MKSIKSKFLLITSLAIFISVLSVSITGIYMIRRSSKKDIQGYYEREMERSKLNLKHLVDVVYDGLDSRFKEIGNEAYILKHYGNISDSLAVVAELQKLLRKEYLDLVSKIRYDNGEGYFWITDNQLPYPTMIMHAAKPQNNGRVMSDQKYNVVKGKEGKNLYQERVEICKANGDAFVEYIMNKPGTDIVENKLSYSRLYRPLGWVISTGIYTDSLQDNMREIEEQVSEQLNQVMWVILVLALVITALGIVVSYHFSEKITRILFMIRDRAKDLAKGRTVELISINRNDELGEITNSMNDLVNSLNDYIVFSKEIGSGNLDYTLKNCADDAENVLGMELTKMRDNLKKADEEEKRRNWSMRGMASFVEILRSQTQNTEELSNTVLTNLIKYINANQGSLFILSEGESKGEEYLEMAACYAYNKKKYVHKRIYPGEGLLGQVILEKETINLTEIPQNYVNITSGLGDAPPTNLLLVPLKVNNKVEGAIEIASFRKFAQYEIEFIERLAENIASTISSVKVNERTKQLLEASQQHTEEMRAQEEELRQNMEELVATQEEMSRRQTEAIELKQTLEVETQELKQVIDQKNQEIQQLKIEVDALKG</sequence>
<comment type="catalytic activity">
    <reaction evidence="1">
        <text>ATP + protein L-histidine = ADP + protein N-phospho-L-histidine.</text>
        <dbReference type="EC" id="2.7.13.3"/>
    </reaction>
</comment>
<keyword evidence="18" id="KW-1185">Reference proteome</keyword>
<dbReference type="InterPro" id="IPR004010">
    <property type="entry name" value="Double_Cache_2"/>
</dbReference>
<feature type="domain" description="HAMP" evidence="16">
    <location>
        <begin position="257"/>
        <end position="309"/>
    </location>
</feature>
<evidence type="ECO:0000256" key="1">
    <source>
        <dbReference type="ARBA" id="ARBA00000085"/>
    </source>
</evidence>